<dbReference type="AlphaFoldDB" id="A0AAE0KYF1"/>
<evidence type="ECO:0000313" key="1">
    <source>
        <dbReference type="EMBL" id="KAK3265232.1"/>
    </source>
</evidence>
<name>A0AAE0KYF1_9CHLO</name>
<evidence type="ECO:0000313" key="2">
    <source>
        <dbReference type="Proteomes" id="UP001190700"/>
    </source>
</evidence>
<sequence length="134" mass="16138">MQAMDYAQTYPGCDVDQLLEDAKLIGDRMYLDLDFCEVCEEQTMVLSRQEVFLDEYFLTRFDPSYAEWRLIRKTRENFYCKLLNAEQYAARHYVTGKFLTERIMVVDKEWFSALLFDSMLEMENVEWVKCYSHV</sequence>
<gene>
    <name evidence="1" type="ORF">CYMTET_26072</name>
</gene>
<reference evidence="1 2" key="1">
    <citation type="journal article" date="2015" name="Genome Biol. Evol.">
        <title>Comparative Genomics of a Bacterivorous Green Alga Reveals Evolutionary Causalities and Consequences of Phago-Mixotrophic Mode of Nutrition.</title>
        <authorList>
            <person name="Burns J.A."/>
            <person name="Paasch A."/>
            <person name="Narechania A."/>
            <person name="Kim E."/>
        </authorList>
    </citation>
    <scope>NUCLEOTIDE SEQUENCE [LARGE SCALE GENOMIC DNA]</scope>
    <source>
        <strain evidence="1 2">PLY_AMNH</strain>
    </source>
</reference>
<proteinExistence type="predicted"/>
<protein>
    <submittedName>
        <fullName evidence="1">Uncharacterized protein</fullName>
    </submittedName>
</protein>
<dbReference type="EMBL" id="LGRX02014060">
    <property type="protein sequence ID" value="KAK3265232.1"/>
    <property type="molecule type" value="Genomic_DNA"/>
</dbReference>
<organism evidence="1 2">
    <name type="scientific">Cymbomonas tetramitiformis</name>
    <dbReference type="NCBI Taxonomy" id="36881"/>
    <lineage>
        <taxon>Eukaryota</taxon>
        <taxon>Viridiplantae</taxon>
        <taxon>Chlorophyta</taxon>
        <taxon>Pyramimonadophyceae</taxon>
        <taxon>Pyramimonadales</taxon>
        <taxon>Pyramimonadaceae</taxon>
        <taxon>Cymbomonas</taxon>
    </lineage>
</organism>
<keyword evidence="2" id="KW-1185">Reference proteome</keyword>
<comment type="caution">
    <text evidence="1">The sequence shown here is derived from an EMBL/GenBank/DDBJ whole genome shotgun (WGS) entry which is preliminary data.</text>
</comment>
<dbReference type="Proteomes" id="UP001190700">
    <property type="component" value="Unassembled WGS sequence"/>
</dbReference>
<accession>A0AAE0KYF1</accession>